<feature type="transmembrane region" description="Helical" evidence="2">
    <location>
        <begin position="53"/>
        <end position="72"/>
    </location>
</feature>
<evidence type="ECO:0000256" key="2">
    <source>
        <dbReference type="SAM" id="Phobius"/>
    </source>
</evidence>
<dbReference type="RefSeq" id="WP_107745702.1">
    <property type="nucleotide sequence ID" value="NZ_CP015453.1"/>
</dbReference>
<keyword evidence="4" id="KW-1185">Reference proteome</keyword>
<feature type="compositionally biased region" description="Acidic residues" evidence="1">
    <location>
        <begin position="12"/>
        <end position="24"/>
    </location>
</feature>
<dbReference type="AlphaFoldDB" id="A0AAD0NNY2"/>
<dbReference type="KEGG" id="dpc:A6048_14185"/>
<feature type="region of interest" description="Disordered" evidence="1">
    <location>
        <begin position="1"/>
        <end position="26"/>
    </location>
</feature>
<evidence type="ECO:0000313" key="4">
    <source>
        <dbReference type="Proteomes" id="UP000244903"/>
    </source>
</evidence>
<protein>
    <submittedName>
        <fullName evidence="3">Uncharacterized protein</fullName>
    </submittedName>
</protein>
<evidence type="ECO:0000256" key="1">
    <source>
        <dbReference type="SAM" id="MobiDB-lite"/>
    </source>
</evidence>
<keyword evidence="2" id="KW-1133">Transmembrane helix</keyword>
<accession>A0AAD0NNY2</accession>
<reference evidence="3 4" key="1">
    <citation type="submission" date="2016-04" db="EMBL/GenBank/DDBJ databases">
        <title>Complete genome sequence of the haloalkaliphilic hydrocarbon-degrading bacterium Dietzia psychralcaliphila ILA-1T, isolated from a drain of a fish product-processing plant.</title>
        <authorList>
            <person name="Zhao J."/>
            <person name="Hu B."/>
            <person name="Geng S."/>
            <person name="Nie Y."/>
            <person name="Tang Y."/>
        </authorList>
    </citation>
    <scope>NUCLEOTIDE SEQUENCE [LARGE SCALE GENOMIC DNA]</scope>
    <source>
        <strain evidence="3 4">ILA-1</strain>
    </source>
</reference>
<organism evidence="3 4">
    <name type="scientific">Dietzia psychralcaliphila</name>
    <dbReference type="NCBI Taxonomy" id="139021"/>
    <lineage>
        <taxon>Bacteria</taxon>
        <taxon>Bacillati</taxon>
        <taxon>Actinomycetota</taxon>
        <taxon>Actinomycetes</taxon>
        <taxon>Mycobacteriales</taxon>
        <taxon>Dietziaceae</taxon>
        <taxon>Dietzia</taxon>
    </lineage>
</organism>
<gene>
    <name evidence="3" type="ORF">A6048_14185</name>
</gene>
<evidence type="ECO:0000313" key="3">
    <source>
        <dbReference type="EMBL" id="AWH96446.1"/>
    </source>
</evidence>
<keyword evidence="2" id="KW-0472">Membrane</keyword>
<sequence>MNDYQDGSELADVVEGEETGLDDEAERKRRAKLERRERNVRLAFKSAFNPHNVTVIIASSVVFYLALAWLFISPMIEAFWPW</sequence>
<dbReference type="Proteomes" id="UP000244903">
    <property type="component" value="Chromosome"/>
</dbReference>
<proteinExistence type="predicted"/>
<keyword evidence="2" id="KW-0812">Transmembrane</keyword>
<dbReference type="EMBL" id="CP015453">
    <property type="protein sequence ID" value="AWH96446.1"/>
    <property type="molecule type" value="Genomic_DNA"/>
</dbReference>
<name>A0AAD0NNY2_9ACTN</name>